<protein>
    <recommendedName>
        <fullName evidence="3">DUF5666 domain-containing protein</fullName>
    </recommendedName>
</protein>
<keyword evidence="2" id="KW-1185">Reference proteome</keyword>
<evidence type="ECO:0000313" key="1">
    <source>
        <dbReference type="EMBL" id="MCL6269488.1"/>
    </source>
</evidence>
<evidence type="ECO:0008006" key="3">
    <source>
        <dbReference type="Google" id="ProtNLM"/>
    </source>
</evidence>
<evidence type="ECO:0000313" key="2">
    <source>
        <dbReference type="Proteomes" id="UP001203338"/>
    </source>
</evidence>
<name>A0ABT0PG37_9GAMM</name>
<dbReference type="Proteomes" id="UP001203338">
    <property type="component" value="Unassembled WGS sequence"/>
</dbReference>
<comment type="caution">
    <text evidence="1">The sequence shown here is derived from an EMBL/GenBank/DDBJ whole genome shotgun (WGS) entry which is preliminary data.</text>
</comment>
<accession>A0ABT0PG37</accession>
<proteinExistence type="predicted"/>
<organism evidence="1 2">
    <name type="scientific">Parendozoicomonas callyspongiae</name>
    <dbReference type="NCBI Taxonomy" id="2942213"/>
    <lineage>
        <taxon>Bacteria</taxon>
        <taxon>Pseudomonadati</taxon>
        <taxon>Pseudomonadota</taxon>
        <taxon>Gammaproteobacteria</taxon>
        <taxon>Oceanospirillales</taxon>
        <taxon>Endozoicomonadaceae</taxon>
        <taxon>Parendozoicomonas</taxon>
    </lineage>
</organism>
<sequence length="106" mass="11652">MILRAGKWIAGLMLSILTSLSVAGESKLVTGKLLAFEEKTGNLIIKGQEKSYPVAARSRLETHHKLSNFISLLPGMRVSLFSEDGYSVSRILIHGPYSLIKQAETH</sequence>
<dbReference type="EMBL" id="JAMFLX010000006">
    <property type="protein sequence ID" value="MCL6269488.1"/>
    <property type="molecule type" value="Genomic_DNA"/>
</dbReference>
<dbReference type="RefSeq" id="WP_249698518.1">
    <property type="nucleotide sequence ID" value="NZ_JAMFLX010000006.1"/>
</dbReference>
<gene>
    <name evidence="1" type="ORF">M3P05_05980</name>
</gene>
<reference evidence="1 2" key="1">
    <citation type="submission" date="2022-05" db="EMBL/GenBank/DDBJ databases">
        <authorList>
            <person name="Park J.-S."/>
        </authorList>
    </citation>
    <scope>NUCLEOTIDE SEQUENCE [LARGE SCALE GENOMIC DNA]</scope>
    <source>
        <strain evidence="1 2">2012CJ34-2</strain>
    </source>
</reference>